<name>A0ABU6J2I8_9BURK</name>
<organism evidence="2 3">
    <name type="scientific">Noviherbaspirillum album</name>
    <dbReference type="NCBI Taxonomy" id="3080276"/>
    <lineage>
        <taxon>Bacteria</taxon>
        <taxon>Pseudomonadati</taxon>
        <taxon>Pseudomonadota</taxon>
        <taxon>Betaproteobacteria</taxon>
        <taxon>Burkholderiales</taxon>
        <taxon>Oxalobacteraceae</taxon>
        <taxon>Noviherbaspirillum</taxon>
    </lineage>
</organism>
<feature type="region of interest" description="Disordered" evidence="1">
    <location>
        <begin position="99"/>
        <end position="121"/>
    </location>
</feature>
<evidence type="ECO:0000313" key="2">
    <source>
        <dbReference type="EMBL" id="MEC4717829.1"/>
    </source>
</evidence>
<dbReference type="Proteomes" id="UP001352263">
    <property type="component" value="Unassembled WGS sequence"/>
</dbReference>
<keyword evidence="3" id="KW-1185">Reference proteome</keyword>
<dbReference type="RefSeq" id="WP_326504575.1">
    <property type="nucleotide sequence ID" value="NZ_JAWIIV010000001.1"/>
</dbReference>
<gene>
    <name evidence="2" type="ORF">RY831_01585</name>
</gene>
<reference evidence="2 3" key="1">
    <citation type="submission" date="2023-10" db="EMBL/GenBank/DDBJ databases">
        <title>Noviherbaspirillum sp. CPCC 100848 genome assembly.</title>
        <authorList>
            <person name="Li X.Y."/>
            <person name="Fang X.M."/>
        </authorList>
    </citation>
    <scope>NUCLEOTIDE SEQUENCE [LARGE SCALE GENOMIC DNA]</scope>
    <source>
        <strain evidence="2 3">CPCC 100848</strain>
    </source>
</reference>
<dbReference type="EMBL" id="JAWIIV010000001">
    <property type="protein sequence ID" value="MEC4717829.1"/>
    <property type="molecule type" value="Genomic_DNA"/>
</dbReference>
<comment type="caution">
    <text evidence="2">The sequence shown here is derived from an EMBL/GenBank/DDBJ whole genome shotgun (WGS) entry which is preliminary data.</text>
</comment>
<sequence>MQIQLNTDNNITGSPELLSRIQKVIDHELRHHAASITRVEAHINDTNSAKKGEQDKRCMLEARIAGMKPLSVEHRADTVSLAVSGAASQLARLVDTTLGKANGSEKGGVSIRHLSQNEQEE</sequence>
<protein>
    <submittedName>
        <fullName evidence="2">HPF/RaiA family ribosome-associated protein</fullName>
    </submittedName>
</protein>
<evidence type="ECO:0000256" key="1">
    <source>
        <dbReference type="SAM" id="MobiDB-lite"/>
    </source>
</evidence>
<evidence type="ECO:0000313" key="3">
    <source>
        <dbReference type="Proteomes" id="UP001352263"/>
    </source>
</evidence>
<accession>A0ABU6J2I8</accession>
<proteinExistence type="predicted"/>